<dbReference type="InterPro" id="IPR043504">
    <property type="entry name" value="Peptidase_S1_PA_chymotrypsin"/>
</dbReference>
<dbReference type="EMBL" id="SGWQ01000003">
    <property type="protein sequence ID" value="RZS41235.1"/>
    <property type="molecule type" value="Genomic_DNA"/>
</dbReference>
<dbReference type="AlphaFoldDB" id="A0A4Q7KX00"/>
<dbReference type="InterPro" id="IPR001254">
    <property type="entry name" value="Trypsin_dom"/>
</dbReference>
<dbReference type="PANTHER" id="PTHR24256">
    <property type="entry name" value="TRYPTASE-RELATED"/>
    <property type="match status" value="1"/>
</dbReference>
<dbReference type="GO" id="GO:0006508">
    <property type="term" value="P:proteolysis"/>
    <property type="evidence" value="ECO:0007669"/>
    <property type="project" value="InterPro"/>
</dbReference>
<dbReference type="PRINTS" id="PR00722">
    <property type="entry name" value="CHYMOTRYPSIN"/>
</dbReference>
<keyword evidence="5" id="KW-1185">Reference proteome</keyword>
<gene>
    <name evidence="4" type="ORF">EV193_103555</name>
</gene>
<evidence type="ECO:0000256" key="1">
    <source>
        <dbReference type="ARBA" id="ARBA00023157"/>
    </source>
</evidence>
<evidence type="ECO:0000259" key="3">
    <source>
        <dbReference type="PROSITE" id="PS50240"/>
    </source>
</evidence>
<dbReference type="Pfam" id="PF00089">
    <property type="entry name" value="Trypsin"/>
    <property type="match status" value="1"/>
</dbReference>
<accession>A0A4Q7KX00</accession>
<feature type="domain" description="Peptidase S1" evidence="3">
    <location>
        <begin position="28"/>
        <end position="262"/>
    </location>
</feature>
<evidence type="ECO:0000313" key="4">
    <source>
        <dbReference type="EMBL" id="RZS41235.1"/>
    </source>
</evidence>
<evidence type="ECO:0000256" key="2">
    <source>
        <dbReference type="SAM" id="SignalP"/>
    </source>
</evidence>
<sequence length="266" mass="27539">MRYKRLLGAVAGVAVAASLGLTVAAEAVVGGQPAAEAPSWMGSLQYKTNTGEFTHGCGASLIAPEWAVTARHCVIQGANTVDVVKDIPIDPALMRLRLGSADRTGGGTMIAIAEVKRPAPNPIPTAGTDIALLRLAAPVGNAPIRIAADGAATGPTRVLGWGMDCAGKQCPLPVMLNQLDTRTIGDIDCALLAVHFTVENCVGEWNTGRGSHFGDSGGPAAREVNGEWQLTGAASRVMNAGNAPAIYVDVPAWRQWIRQTTGINSL</sequence>
<dbReference type="Proteomes" id="UP000294257">
    <property type="component" value="Unassembled WGS sequence"/>
</dbReference>
<protein>
    <submittedName>
        <fullName evidence="4">Trypsin</fullName>
    </submittedName>
</protein>
<name>A0A4Q7KX00_9PSEU</name>
<organism evidence="4 5">
    <name type="scientific">Herbihabitans rhizosphaerae</name>
    <dbReference type="NCBI Taxonomy" id="1872711"/>
    <lineage>
        <taxon>Bacteria</taxon>
        <taxon>Bacillati</taxon>
        <taxon>Actinomycetota</taxon>
        <taxon>Actinomycetes</taxon>
        <taxon>Pseudonocardiales</taxon>
        <taxon>Pseudonocardiaceae</taxon>
        <taxon>Herbihabitans</taxon>
    </lineage>
</organism>
<feature type="signal peptide" evidence="2">
    <location>
        <begin position="1"/>
        <end position="27"/>
    </location>
</feature>
<dbReference type="Gene3D" id="2.40.10.10">
    <property type="entry name" value="Trypsin-like serine proteases"/>
    <property type="match status" value="1"/>
</dbReference>
<dbReference type="InterPro" id="IPR009003">
    <property type="entry name" value="Peptidase_S1_PA"/>
</dbReference>
<dbReference type="InterPro" id="IPR051487">
    <property type="entry name" value="Ser/Thr_Proteases_Immune/Dev"/>
</dbReference>
<dbReference type="OrthoDB" id="3657335at2"/>
<keyword evidence="1" id="KW-1015">Disulfide bond</keyword>
<feature type="chain" id="PRO_5020464490" evidence="2">
    <location>
        <begin position="28"/>
        <end position="266"/>
    </location>
</feature>
<comment type="caution">
    <text evidence="4">The sequence shown here is derived from an EMBL/GenBank/DDBJ whole genome shotgun (WGS) entry which is preliminary data.</text>
</comment>
<dbReference type="SMART" id="SM00020">
    <property type="entry name" value="Tryp_SPc"/>
    <property type="match status" value="1"/>
</dbReference>
<dbReference type="PROSITE" id="PS50240">
    <property type="entry name" value="TRYPSIN_DOM"/>
    <property type="match status" value="1"/>
</dbReference>
<dbReference type="SUPFAM" id="SSF50494">
    <property type="entry name" value="Trypsin-like serine proteases"/>
    <property type="match status" value="1"/>
</dbReference>
<keyword evidence="2" id="KW-0732">Signal</keyword>
<dbReference type="GO" id="GO:0004252">
    <property type="term" value="F:serine-type endopeptidase activity"/>
    <property type="evidence" value="ECO:0007669"/>
    <property type="project" value="InterPro"/>
</dbReference>
<dbReference type="InterPro" id="IPR001314">
    <property type="entry name" value="Peptidase_S1A"/>
</dbReference>
<proteinExistence type="predicted"/>
<reference evidence="4 5" key="1">
    <citation type="submission" date="2019-02" db="EMBL/GenBank/DDBJ databases">
        <title>Genomic Encyclopedia of Type Strains, Phase IV (KMG-IV): sequencing the most valuable type-strain genomes for metagenomic binning, comparative biology and taxonomic classification.</title>
        <authorList>
            <person name="Goeker M."/>
        </authorList>
    </citation>
    <scope>NUCLEOTIDE SEQUENCE [LARGE SCALE GENOMIC DNA]</scope>
    <source>
        <strain evidence="4 5">DSM 101727</strain>
    </source>
</reference>
<evidence type="ECO:0000313" key="5">
    <source>
        <dbReference type="Proteomes" id="UP000294257"/>
    </source>
</evidence>
<dbReference type="RefSeq" id="WP_130344175.1">
    <property type="nucleotide sequence ID" value="NZ_SGWQ01000003.1"/>
</dbReference>